<evidence type="ECO:0000313" key="8">
    <source>
        <dbReference type="EMBL" id="KAG5193054.1"/>
    </source>
</evidence>
<dbReference type="PROSITE" id="PS50030">
    <property type="entry name" value="UBA"/>
    <property type="match status" value="1"/>
</dbReference>
<dbReference type="EMBL" id="JAFCMP010000001">
    <property type="protein sequence ID" value="KAG5193054.1"/>
    <property type="molecule type" value="Genomic_DNA"/>
</dbReference>
<dbReference type="Gene3D" id="1.10.8.10">
    <property type="entry name" value="DNA helicase RuvA subunit, C-terminal domain"/>
    <property type="match status" value="1"/>
</dbReference>
<dbReference type="Pfam" id="PF00627">
    <property type="entry name" value="UBA"/>
    <property type="match status" value="1"/>
</dbReference>
<name>A0A835ZL81_9STRA</name>
<dbReference type="SMART" id="SM00165">
    <property type="entry name" value="UBA"/>
    <property type="match status" value="1"/>
</dbReference>
<evidence type="ECO:0000256" key="2">
    <source>
        <dbReference type="ARBA" id="ARBA00022692"/>
    </source>
</evidence>
<reference evidence="8" key="1">
    <citation type="submission" date="2021-02" db="EMBL/GenBank/DDBJ databases">
        <title>First Annotated Genome of the Yellow-green Alga Tribonema minus.</title>
        <authorList>
            <person name="Mahan K.M."/>
        </authorList>
    </citation>
    <scope>NUCLEOTIDE SEQUENCE</scope>
    <source>
        <strain evidence="8">UTEX B ZZ1240</strain>
    </source>
</reference>
<proteinExistence type="predicted"/>
<comment type="caution">
    <text evidence="8">The sequence shown here is derived from an EMBL/GenBank/DDBJ whole genome shotgun (WGS) entry which is preliminary data.</text>
</comment>
<dbReference type="AlphaFoldDB" id="A0A835ZL81"/>
<dbReference type="InterPro" id="IPR009060">
    <property type="entry name" value="UBA-like_sf"/>
</dbReference>
<feature type="chain" id="PRO_5032858447" description="UBA domain-containing protein" evidence="6">
    <location>
        <begin position="35"/>
        <end position="310"/>
    </location>
</feature>
<protein>
    <recommendedName>
        <fullName evidence="7">UBA domain-containing protein</fullName>
    </recommendedName>
</protein>
<evidence type="ECO:0000256" key="6">
    <source>
        <dbReference type="SAM" id="SignalP"/>
    </source>
</evidence>
<gene>
    <name evidence="8" type="ORF">JKP88DRAFT_260895</name>
</gene>
<evidence type="ECO:0000256" key="3">
    <source>
        <dbReference type="ARBA" id="ARBA00022989"/>
    </source>
</evidence>
<dbReference type="Proteomes" id="UP000664859">
    <property type="component" value="Unassembled WGS sequence"/>
</dbReference>
<evidence type="ECO:0000259" key="7">
    <source>
        <dbReference type="PROSITE" id="PS50030"/>
    </source>
</evidence>
<evidence type="ECO:0000256" key="4">
    <source>
        <dbReference type="ARBA" id="ARBA00023136"/>
    </source>
</evidence>
<feature type="signal peptide" evidence="6">
    <location>
        <begin position="1"/>
        <end position="34"/>
    </location>
</feature>
<keyword evidence="3" id="KW-1133">Transmembrane helix</keyword>
<dbReference type="SUPFAM" id="SSF144091">
    <property type="entry name" value="Rhomboid-like"/>
    <property type="match status" value="1"/>
</dbReference>
<keyword evidence="4" id="KW-0472">Membrane</keyword>
<keyword evidence="2" id="KW-0812">Transmembrane</keyword>
<evidence type="ECO:0000313" key="9">
    <source>
        <dbReference type="Proteomes" id="UP000664859"/>
    </source>
</evidence>
<evidence type="ECO:0000256" key="1">
    <source>
        <dbReference type="ARBA" id="ARBA00004141"/>
    </source>
</evidence>
<accession>A0A835ZL81</accession>
<dbReference type="InterPro" id="IPR035952">
    <property type="entry name" value="Rhomboid-like_sf"/>
</dbReference>
<keyword evidence="6" id="KW-0732">Signal</keyword>
<keyword evidence="9" id="KW-1185">Reference proteome</keyword>
<organism evidence="8 9">
    <name type="scientific">Tribonema minus</name>
    <dbReference type="NCBI Taxonomy" id="303371"/>
    <lineage>
        <taxon>Eukaryota</taxon>
        <taxon>Sar</taxon>
        <taxon>Stramenopiles</taxon>
        <taxon>Ochrophyta</taxon>
        <taxon>PX clade</taxon>
        <taxon>Xanthophyceae</taxon>
        <taxon>Tribonematales</taxon>
        <taxon>Tribonemataceae</taxon>
        <taxon>Tribonema</taxon>
    </lineage>
</organism>
<sequence>MSGRGWYVHAPVSKALVWACAAATLAALSGDARGLASASLRHVLARGSAADLATSLVAFGSLSELVCGSCLLHTYRTLERQLGSGKFGSLLLFVTAFSWIPSLRLRPGPLPALGALCALYYAYIPPLHSWSHVPLAPAGRRTAPLSDKTSTYVAALYLIFGKGWASVIPSALGATAACLYGSNALPFGRLTVPKPIRRLLRAVLGPLLESDDPRERARQLGGGGGAAGAQPQARGEALLAPGAAHNGMDALQQGLRRRAVAPAPAAAPAAPSEEAIAAVMALGFDRASAEAALQQTGNNPDAAAARLLGL</sequence>
<feature type="domain" description="UBA" evidence="7">
    <location>
        <begin position="270"/>
        <end position="310"/>
    </location>
</feature>
<comment type="subcellular location">
    <subcellularLocation>
        <location evidence="1">Membrane</location>
        <topology evidence="1">Multi-pass membrane protein</topology>
    </subcellularLocation>
</comment>
<dbReference type="GO" id="GO:0016020">
    <property type="term" value="C:membrane"/>
    <property type="evidence" value="ECO:0007669"/>
    <property type="project" value="UniProtKB-SubCell"/>
</dbReference>
<dbReference type="SUPFAM" id="SSF46934">
    <property type="entry name" value="UBA-like"/>
    <property type="match status" value="1"/>
</dbReference>
<evidence type="ECO:0000256" key="5">
    <source>
        <dbReference type="SAM" id="MobiDB-lite"/>
    </source>
</evidence>
<dbReference type="InterPro" id="IPR015940">
    <property type="entry name" value="UBA"/>
</dbReference>
<feature type="region of interest" description="Disordered" evidence="5">
    <location>
        <begin position="212"/>
        <end position="232"/>
    </location>
</feature>